<dbReference type="InterPro" id="IPR008922">
    <property type="entry name" value="Di-copper_centre_dom_sf"/>
</dbReference>
<evidence type="ECO:0000313" key="3">
    <source>
        <dbReference type="Proteomes" id="UP000245119"/>
    </source>
</evidence>
<dbReference type="GO" id="GO:0016491">
    <property type="term" value="F:oxidoreductase activity"/>
    <property type="evidence" value="ECO:0007669"/>
    <property type="project" value="InterPro"/>
</dbReference>
<dbReference type="AlphaFoldDB" id="A0A2T7PF38"/>
<gene>
    <name evidence="2" type="ORF">C0Q70_07467</name>
</gene>
<evidence type="ECO:0000313" key="2">
    <source>
        <dbReference type="EMBL" id="PVD32041.1"/>
    </source>
</evidence>
<dbReference type="PROSITE" id="PS00497">
    <property type="entry name" value="TYROSINASE_1"/>
    <property type="match status" value="1"/>
</dbReference>
<keyword evidence="3" id="KW-1185">Reference proteome</keyword>
<protein>
    <recommendedName>
        <fullName evidence="1">Tyrosinase copper-binding domain-containing protein</fullName>
    </recommendedName>
</protein>
<dbReference type="EMBL" id="PZQS01000004">
    <property type="protein sequence ID" value="PVD32041.1"/>
    <property type="molecule type" value="Genomic_DNA"/>
</dbReference>
<dbReference type="STRING" id="400727.A0A2T7PF38"/>
<comment type="caution">
    <text evidence="2">The sequence shown here is derived from an EMBL/GenBank/DDBJ whole genome shotgun (WGS) entry which is preliminary data.</text>
</comment>
<dbReference type="InterPro" id="IPR002227">
    <property type="entry name" value="Tyrosinase_Cu-bd"/>
</dbReference>
<dbReference type="Gene3D" id="1.10.1280.10">
    <property type="entry name" value="Di-copper center containing domain from catechol oxidase"/>
    <property type="match status" value="1"/>
</dbReference>
<accession>A0A2T7PF38</accession>
<reference evidence="2 3" key="1">
    <citation type="submission" date="2018-04" db="EMBL/GenBank/DDBJ databases">
        <title>The genome of golden apple snail Pomacea canaliculata provides insight into stress tolerance and invasive adaptation.</title>
        <authorList>
            <person name="Liu C."/>
            <person name="Liu B."/>
            <person name="Ren Y."/>
            <person name="Zhang Y."/>
            <person name="Wang H."/>
            <person name="Li S."/>
            <person name="Jiang F."/>
            <person name="Yin L."/>
            <person name="Zhang G."/>
            <person name="Qian W."/>
            <person name="Fan W."/>
        </authorList>
    </citation>
    <scope>NUCLEOTIDE SEQUENCE [LARGE SCALE GENOMIC DNA]</scope>
    <source>
        <strain evidence="2">SZHN2017</strain>
        <tissue evidence="2">Muscle</tissue>
    </source>
</reference>
<evidence type="ECO:0000259" key="1">
    <source>
        <dbReference type="PROSITE" id="PS00497"/>
    </source>
</evidence>
<feature type="domain" description="Tyrosinase copper-binding" evidence="1">
    <location>
        <begin position="54"/>
        <end position="71"/>
    </location>
</feature>
<dbReference type="Pfam" id="PF00264">
    <property type="entry name" value="Tyrosinase"/>
    <property type="match status" value="1"/>
</dbReference>
<proteinExistence type="predicted"/>
<dbReference type="Proteomes" id="UP000245119">
    <property type="component" value="Linkage Group LG4"/>
</dbReference>
<dbReference type="SUPFAM" id="SSF48056">
    <property type="entry name" value="Di-copper centre-containing domain"/>
    <property type="match status" value="1"/>
</dbReference>
<sequence>MFIPSGQMLCSRKKSLLRLEVDKGVTGFQSLAAIHGEPSQCSNGDNTSVACCVHGMATFPQWHRLYVVQLEQALVERGWWGWGCPTGTGPSRSQSYLA</sequence>
<organism evidence="2 3">
    <name type="scientific">Pomacea canaliculata</name>
    <name type="common">Golden apple snail</name>
    <dbReference type="NCBI Taxonomy" id="400727"/>
    <lineage>
        <taxon>Eukaryota</taxon>
        <taxon>Metazoa</taxon>
        <taxon>Spiralia</taxon>
        <taxon>Lophotrochozoa</taxon>
        <taxon>Mollusca</taxon>
        <taxon>Gastropoda</taxon>
        <taxon>Caenogastropoda</taxon>
        <taxon>Architaenioglossa</taxon>
        <taxon>Ampullarioidea</taxon>
        <taxon>Ampullariidae</taxon>
        <taxon>Pomacea</taxon>
    </lineage>
</organism>
<name>A0A2T7PF38_POMCA</name>